<evidence type="ECO:0000313" key="2">
    <source>
        <dbReference type="Proteomes" id="UP001062846"/>
    </source>
</evidence>
<sequence>MAQKVRTTTFVVVALIVPLVCFYHQLVFPEPPVLISAVNVLSPPFPLPSFPLSNPNNAIIRPEEQVVEVEEEEEKLSNPNNAIIKGEEDKQSNRNVIPTVSILLPAWEILVIISPGTPLPTDYDTGKYTCLFPNNDTSPAKPSGILPFPYRATFKCDLPERVRRRLPFPQPVLTKSPENPPERKTPVPELLRWNFLVYDSLSTENDVVLFVKGLNNRQGVNRAPNEFRCVFSVGDDVFNGVRTAVATSIQEVFRCRRPELSGVSSSDDKPIKISLEIPDQNLVVPSVAYYSPPRKVAPDQPKSLLCGCTMVYNAAKYLKEWVVYHSEIGIEKFVLYDNGSDDDLERVVAELVEQGYNVTTLFWLWPKTQEAGFSHCAVNTKDSCTWMAYIDVDEFVYSPSWINLSNPSDEMLKSLLPKKSSHGIVGGVGQVMINCYEFGPSNQKSHPVNGVTQGYNCRRKEENRHKSIVLLDAIEESLLNVIHHFQLKDGYKVKKVGLQGAVVNHYKFQAWSEFKAKFRRRVSAYVVDWMQAMNLESKDRTPGLGYAPVEPQAWPEKFCEVYDNRLKDLTRRWFGVESQSGYRMAWQI</sequence>
<keyword evidence="2" id="KW-1185">Reference proteome</keyword>
<evidence type="ECO:0000313" key="1">
    <source>
        <dbReference type="EMBL" id="KAI8549064.1"/>
    </source>
</evidence>
<comment type="caution">
    <text evidence="1">The sequence shown here is derived from an EMBL/GenBank/DDBJ whole genome shotgun (WGS) entry which is preliminary data.</text>
</comment>
<gene>
    <name evidence="1" type="ORF">RHMOL_Rhmol07G0322100</name>
</gene>
<organism evidence="1 2">
    <name type="scientific">Rhododendron molle</name>
    <name type="common">Chinese azalea</name>
    <name type="synonym">Azalea mollis</name>
    <dbReference type="NCBI Taxonomy" id="49168"/>
    <lineage>
        <taxon>Eukaryota</taxon>
        <taxon>Viridiplantae</taxon>
        <taxon>Streptophyta</taxon>
        <taxon>Embryophyta</taxon>
        <taxon>Tracheophyta</taxon>
        <taxon>Spermatophyta</taxon>
        <taxon>Magnoliopsida</taxon>
        <taxon>eudicotyledons</taxon>
        <taxon>Gunneridae</taxon>
        <taxon>Pentapetalae</taxon>
        <taxon>asterids</taxon>
        <taxon>Ericales</taxon>
        <taxon>Ericaceae</taxon>
        <taxon>Ericoideae</taxon>
        <taxon>Rhodoreae</taxon>
        <taxon>Rhododendron</taxon>
    </lineage>
</organism>
<reference evidence="1" key="1">
    <citation type="submission" date="2022-02" db="EMBL/GenBank/DDBJ databases">
        <title>Plant Genome Project.</title>
        <authorList>
            <person name="Zhang R.-G."/>
        </authorList>
    </citation>
    <scope>NUCLEOTIDE SEQUENCE</scope>
    <source>
        <strain evidence="1">AT1</strain>
    </source>
</reference>
<accession>A0ACC0N880</accession>
<protein>
    <submittedName>
        <fullName evidence="1">Uncharacterized protein</fullName>
    </submittedName>
</protein>
<dbReference type="Proteomes" id="UP001062846">
    <property type="component" value="Chromosome 7"/>
</dbReference>
<proteinExistence type="predicted"/>
<name>A0ACC0N880_RHOML</name>
<dbReference type="EMBL" id="CM046394">
    <property type="protein sequence ID" value="KAI8549064.1"/>
    <property type="molecule type" value="Genomic_DNA"/>
</dbReference>